<keyword evidence="4" id="KW-0804">Transcription</keyword>
<dbReference type="PROSITE" id="PS50931">
    <property type="entry name" value="HTH_LYSR"/>
    <property type="match status" value="1"/>
</dbReference>
<comment type="caution">
    <text evidence="6">The sequence shown here is derived from an EMBL/GenBank/DDBJ whole genome shotgun (WGS) entry which is preliminary data.</text>
</comment>
<dbReference type="CDD" id="cd05466">
    <property type="entry name" value="PBP2_LTTR_substrate"/>
    <property type="match status" value="1"/>
</dbReference>
<keyword evidence="2" id="KW-0805">Transcription regulation</keyword>
<dbReference type="InterPro" id="IPR005119">
    <property type="entry name" value="LysR_subst-bd"/>
</dbReference>
<evidence type="ECO:0000313" key="7">
    <source>
        <dbReference type="Proteomes" id="UP000681526"/>
    </source>
</evidence>
<feature type="domain" description="HTH lysR-type" evidence="5">
    <location>
        <begin position="1"/>
        <end position="57"/>
    </location>
</feature>
<reference evidence="6 7" key="1">
    <citation type="submission" date="2021-04" db="EMBL/GenBank/DDBJ databases">
        <authorList>
            <person name="Rakotoarivonina H."/>
        </authorList>
    </citation>
    <scope>NUCLEOTIDE SEQUENCE [LARGE SCALE GENOMIC DNA]</scope>
    <source>
        <strain evidence="6 7">XE</strain>
    </source>
</reference>
<comment type="similarity">
    <text evidence="1">Belongs to the LysR transcriptional regulatory family.</text>
</comment>
<keyword evidence="3" id="KW-0238">DNA-binding</keyword>
<dbReference type="SUPFAM" id="SSF46785">
    <property type="entry name" value="Winged helix' DNA-binding domain"/>
    <property type="match status" value="1"/>
</dbReference>
<dbReference type="Pfam" id="PF00126">
    <property type="entry name" value="HTH_1"/>
    <property type="match status" value="1"/>
</dbReference>
<dbReference type="Gene3D" id="1.10.10.10">
    <property type="entry name" value="Winged helix-like DNA-binding domain superfamily/Winged helix DNA-binding domain"/>
    <property type="match status" value="1"/>
</dbReference>
<organism evidence="6 7">
    <name type="scientific">Thermobacillus xylanilyticus</name>
    <dbReference type="NCBI Taxonomy" id="76633"/>
    <lineage>
        <taxon>Bacteria</taxon>
        <taxon>Bacillati</taxon>
        <taxon>Bacillota</taxon>
        <taxon>Bacilli</taxon>
        <taxon>Bacillales</taxon>
        <taxon>Paenibacillaceae</taxon>
        <taxon>Thermobacillus</taxon>
    </lineage>
</organism>
<evidence type="ECO:0000259" key="5">
    <source>
        <dbReference type="PROSITE" id="PS50931"/>
    </source>
</evidence>
<dbReference type="SUPFAM" id="SSF53850">
    <property type="entry name" value="Periplasmic binding protein-like II"/>
    <property type="match status" value="1"/>
</dbReference>
<dbReference type="InterPro" id="IPR000847">
    <property type="entry name" value="LysR_HTH_N"/>
</dbReference>
<evidence type="ECO:0000256" key="4">
    <source>
        <dbReference type="ARBA" id="ARBA00023163"/>
    </source>
</evidence>
<dbReference type="RefSeq" id="WP_213485846.1">
    <property type="nucleotide sequence ID" value="NZ_CAJRAY010000083.1"/>
</dbReference>
<dbReference type="PANTHER" id="PTHR30126:SF40">
    <property type="entry name" value="HTH-TYPE TRANSCRIPTIONAL REGULATOR GLTR"/>
    <property type="match status" value="1"/>
</dbReference>
<dbReference type="PANTHER" id="PTHR30126">
    <property type="entry name" value="HTH-TYPE TRANSCRIPTIONAL REGULATOR"/>
    <property type="match status" value="1"/>
</dbReference>
<evidence type="ECO:0000256" key="3">
    <source>
        <dbReference type="ARBA" id="ARBA00023125"/>
    </source>
</evidence>
<proteinExistence type="inferred from homology"/>
<dbReference type="Gene3D" id="3.40.190.290">
    <property type="match status" value="1"/>
</dbReference>
<accession>A0ABN7SBZ0</accession>
<gene>
    <name evidence="6" type="primary">txxe 3414</name>
    <name evidence="6" type="ORF">TXXE_16455</name>
</gene>
<evidence type="ECO:0000256" key="2">
    <source>
        <dbReference type="ARBA" id="ARBA00023015"/>
    </source>
</evidence>
<dbReference type="EMBL" id="CAJRAY010000083">
    <property type="protein sequence ID" value="CAG5091798.1"/>
    <property type="molecule type" value="Genomic_DNA"/>
</dbReference>
<name>A0ABN7SBZ0_THEXY</name>
<sequence length="303" mass="34063">MLDELLVFAAVVEHSSLNKASSALNLSQPALSRKIAKLEAELGVQLFRRAGKRLELTRIGQTTYEYAVEVRQRHFRYLQTISGQREGGRTTVLIGASLTTLQTTLPELIRMMTGAHPEADIKAVTGKTHEIVSLVRERKADFGLVASMIEEDAQVRCVPLFDDHLELVLPRGLYVEGAAPGAGLRIADLDGMPMILFAKGTWYRTMIDLLFEKYGLRPDVRMEIDSFEAILRLMHPCRAGALLPRSYLRDQLLKDNDLIALPVPELEETKRTTSLIHPDPVAMSPSIRLWIDEIASYFNRVNR</sequence>
<dbReference type="Proteomes" id="UP000681526">
    <property type="component" value="Unassembled WGS sequence"/>
</dbReference>
<protein>
    <submittedName>
        <fullName evidence="6">Transcriptional regulator, LysR family</fullName>
    </submittedName>
</protein>
<dbReference type="InterPro" id="IPR036388">
    <property type="entry name" value="WH-like_DNA-bd_sf"/>
</dbReference>
<dbReference type="PRINTS" id="PR00039">
    <property type="entry name" value="HTHLYSR"/>
</dbReference>
<dbReference type="InterPro" id="IPR036390">
    <property type="entry name" value="WH_DNA-bd_sf"/>
</dbReference>
<keyword evidence="7" id="KW-1185">Reference proteome</keyword>
<dbReference type="Pfam" id="PF03466">
    <property type="entry name" value="LysR_substrate"/>
    <property type="match status" value="1"/>
</dbReference>
<evidence type="ECO:0000313" key="6">
    <source>
        <dbReference type="EMBL" id="CAG5091798.1"/>
    </source>
</evidence>
<evidence type="ECO:0000256" key="1">
    <source>
        <dbReference type="ARBA" id="ARBA00009437"/>
    </source>
</evidence>